<gene>
    <name evidence="3" type="ORF">GCM10011512_22200</name>
</gene>
<sequence>MIAMEVLGVRIELPANQPLVLLKEARGERHLPIWIGAPEASAIALAQQGIVPPRPMTHDLMISVIEALGAELTQVHILAVRDAVFYAQLVFGSGATVSSRASDAIALAIRVDCPILCAPEVLDDAGVQITEAGEVTEDDEGGSGRGDDENAESELRRFRQFLDDVEPEDFES</sequence>
<feature type="domain" description="BFN" evidence="2">
    <location>
        <begin position="1"/>
        <end position="129"/>
    </location>
</feature>
<dbReference type="PANTHER" id="PTHR15160:SF1">
    <property type="entry name" value="VON HIPPEL-LINDAU DISEASE TUMOR SUPPRESSOR"/>
    <property type="match status" value="1"/>
</dbReference>
<evidence type="ECO:0000259" key="2">
    <source>
        <dbReference type="PROSITE" id="PS51658"/>
    </source>
</evidence>
<dbReference type="InterPro" id="IPR003729">
    <property type="entry name" value="Bi_nuclease_dom"/>
</dbReference>
<accession>A0ABQ1PCV4</accession>
<protein>
    <recommendedName>
        <fullName evidence="2">BFN domain-containing protein</fullName>
    </recommendedName>
</protein>
<organism evidence="3 4">
    <name type="scientific">Tersicoccus solisilvae</name>
    <dbReference type="NCBI Taxonomy" id="1882339"/>
    <lineage>
        <taxon>Bacteria</taxon>
        <taxon>Bacillati</taxon>
        <taxon>Actinomycetota</taxon>
        <taxon>Actinomycetes</taxon>
        <taxon>Micrococcales</taxon>
        <taxon>Micrococcaceae</taxon>
        <taxon>Tersicoccus</taxon>
    </lineage>
</organism>
<feature type="compositionally biased region" description="Basic and acidic residues" evidence="1">
    <location>
        <begin position="145"/>
        <end position="162"/>
    </location>
</feature>
<reference evidence="4" key="1">
    <citation type="journal article" date="2019" name="Int. J. Syst. Evol. Microbiol.">
        <title>The Global Catalogue of Microorganisms (GCM) 10K type strain sequencing project: providing services to taxonomists for standard genome sequencing and annotation.</title>
        <authorList>
            <consortium name="The Broad Institute Genomics Platform"/>
            <consortium name="The Broad Institute Genome Sequencing Center for Infectious Disease"/>
            <person name="Wu L."/>
            <person name="Ma J."/>
        </authorList>
    </citation>
    <scope>NUCLEOTIDE SEQUENCE [LARGE SCALE GENOMIC DNA]</scope>
    <source>
        <strain evidence="4">CGMCC 1.15480</strain>
    </source>
</reference>
<evidence type="ECO:0000313" key="3">
    <source>
        <dbReference type="EMBL" id="GGC94743.1"/>
    </source>
</evidence>
<keyword evidence="4" id="KW-1185">Reference proteome</keyword>
<dbReference type="RefSeq" id="WP_188668478.1">
    <property type="nucleotide sequence ID" value="NZ_BMJI01000014.1"/>
</dbReference>
<proteinExistence type="predicted"/>
<dbReference type="SUPFAM" id="SSF103256">
    <property type="entry name" value="Hypothetical protein TM0160"/>
    <property type="match status" value="1"/>
</dbReference>
<feature type="region of interest" description="Disordered" evidence="1">
    <location>
        <begin position="132"/>
        <end position="172"/>
    </location>
</feature>
<evidence type="ECO:0000313" key="4">
    <source>
        <dbReference type="Proteomes" id="UP000597761"/>
    </source>
</evidence>
<dbReference type="PANTHER" id="PTHR15160">
    <property type="entry name" value="VON HIPPEL-LINDAU PROTEIN"/>
    <property type="match status" value="1"/>
</dbReference>
<evidence type="ECO:0000256" key="1">
    <source>
        <dbReference type="SAM" id="MobiDB-lite"/>
    </source>
</evidence>
<dbReference type="PROSITE" id="PS51658">
    <property type="entry name" value="BFN"/>
    <property type="match status" value="1"/>
</dbReference>
<dbReference type="Pfam" id="PF02577">
    <property type="entry name" value="BFN_dom"/>
    <property type="match status" value="1"/>
</dbReference>
<comment type="caution">
    <text evidence="3">The sequence shown here is derived from an EMBL/GenBank/DDBJ whole genome shotgun (WGS) entry which is preliminary data.</text>
</comment>
<dbReference type="InterPro" id="IPR036104">
    <property type="entry name" value="BFN_sf"/>
</dbReference>
<name>A0ABQ1PCV4_9MICC</name>
<feature type="compositionally biased region" description="Acidic residues" evidence="1">
    <location>
        <begin position="163"/>
        <end position="172"/>
    </location>
</feature>
<dbReference type="EMBL" id="BMJI01000014">
    <property type="protein sequence ID" value="GGC94743.1"/>
    <property type="molecule type" value="Genomic_DNA"/>
</dbReference>
<dbReference type="Gene3D" id="3.10.690.10">
    <property type="entry name" value="Bifunctional nuclease domain"/>
    <property type="match status" value="1"/>
</dbReference>
<dbReference type="Proteomes" id="UP000597761">
    <property type="component" value="Unassembled WGS sequence"/>
</dbReference>